<reference evidence="1 2" key="1">
    <citation type="submission" date="2021-06" db="EMBL/GenBank/DDBJ databases">
        <title>Complete genome of Haloferula helveola possessing various polysaccharide degrading enzymes.</title>
        <authorList>
            <person name="Takami H."/>
            <person name="Huang C."/>
            <person name="Hamasaki K."/>
        </authorList>
    </citation>
    <scope>NUCLEOTIDE SEQUENCE [LARGE SCALE GENOMIC DNA]</scope>
    <source>
        <strain evidence="1 2">CN-1</strain>
    </source>
</reference>
<accession>A0ABM7RMA4</accession>
<dbReference type="RefSeq" id="WP_338684386.1">
    <property type="nucleotide sequence ID" value="NZ_AP024702.1"/>
</dbReference>
<proteinExistence type="predicted"/>
<protein>
    <submittedName>
        <fullName evidence="1">Uncharacterized protein</fullName>
    </submittedName>
</protein>
<organism evidence="1 2">
    <name type="scientific">Haloferula helveola</name>
    <dbReference type="NCBI Taxonomy" id="490095"/>
    <lineage>
        <taxon>Bacteria</taxon>
        <taxon>Pseudomonadati</taxon>
        <taxon>Verrucomicrobiota</taxon>
        <taxon>Verrucomicrobiia</taxon>
        <taxon>Verrucomicrobiales</taxon>
        <taxon>Verrucomicrobiaceae</taxon>
        <taxon>Haloferula</taxon>
    </lineage>
</organism>
<sequence>MTSRLLFLTVVSAGPLAGEVIVNSVDLPDIVDEVLLPDEYEEMGFYEPHAPPGKYTPAQISAALAAAGPDGKGYLESRTGRRFVGDEPTSFRTVIDPAGALVGVDYSGNPLDLQTWTSIGPDVTVDVSSQTRRERTSRDFVFREYVKADPPGPGNVDVSVWSTRLPTDVVDTNPQTLRYSPAAVPAFIPSSVVADALSGASPGDVVPLVSGYEVIPLATDIGSVERVVEAFNAQFGVDFIGDPNNYQTWIAITSNTIQVNVLLRQEEGRAFVDQALDYELVVPDATGEVILNPLTHRVVEVTDTTRNWSKTYSPAGVVPPEVTPGNAAVLAGKLGTGEAGMALHVIEDAVGDTEDVEQEDFDDHGAQQGIDYSGDPLDPGTWTALTSDDVVVDSFVEHTVTTERTANHEVRMIYREASDDPGTTGQVFLIENDVVGRDILQTTRSHLNAPLDPGNLPEGVTAEDVRRVLMWGDPGESVVVARLRETLPVSDYTTPLADIVDSNEWEFGVDFTGDPGDPQTWVATGPADVYIDIYHPVTRVRTFEEKVTNLVAIVPAGLPAPLLSEFSVMPSSFGRVMRVSWDPPYGMEFGVDAGSLESLVPGNHLFKSLGERLRFDHHVPAGLDRSFLRVVRR</sequence>
<keyword evidence="2" id="KW-1185">Reference proteome</keyword>
<evidence type="ECO:0000313" key="1">
    <source>
        <dbReference type="EMBL" id="BCX48281.1"/>
    </source>
</evidence>
<dbReference type="EMBL" id="AP024702">
    <property type="protein sequence ID" value="BCX48281.1"/>
    <property type="molecule type" value="Genomic_DNA"/>
</dbReference>
<evidence type="ECO:0000313" key="2">
    <source>
        <dbReference type="Proteomes" id="UP001374893"/>
    </source>
</evidence>
<gene>
    <name evidence="1" type="ORF">HAHE_21890</name>
</gene>
<dbReference type="Proteomes" id="UP001374893">
    <property type="component" value="Chromosome"/>
</dbReference>
<name>A0ABM7RMA4_9BACT</name>